<accession>A0ABS5YAR5</accession>
<sequence length="118" mass="12731">MVNTAGLGAIKAAAKLHLGDELPRLQQRLSKVMRCLDDALPSTNAGNGLPIRVFDLPTISAALAASRQLYQKGFYCSAVFFPIVARDRPGIRAMGRANMNQQDIDRFCTAVRVIVGGT</sequence>
<dbReference type="InterPro" id="IPR015421">
    <property type="entry name" value="PyrdxlP-dep_Trfase_major"/>
</dbReference>
<dbReference type="SUPFAM" id="SSF53383">
    <property type="entry name" value="PLP-dependent transferases"/>
    <property type="match status" value="1"/>
</dbReference>
<dbReference type="RefSeq" id="WP_215669249.1">
    <property type="nucleotide sequence ID" value="NZ_JAFJYC010000001.1"/>
</dbReference>
<evidence type="ECO:0008006" key="3">
    <source>
        <dbReference type="Google" id="ProtNLM"/>
    </source>
</evidence>
<proteinExistence type="predicted"/>
<evidence type="ECO:0000313" key="1">
    <source>
        <dbReference type="EMBL" id="MBT9432064.1"/>
    </source>
</evidence>
<dbReference type="InterPro" id="IPR015424">
    <property type="entry name" value="PyrdxlP-dep_Trfase"/>
</dbReference>
<comment type="caution">
    <text evidence="1">The sequence shown here is derived from an EMBL/GenBank/DDBJ whole genome shotgun (WGS) entry which is preliminary data.</text>
</comment>
<evidence type="ECO:0000313" key="2">
    <source>
        <dbReference type="Proteomes" id="UP000811282"/>
    </source>
</evidence>
<dbReference type="EMBL" id="JAFJYC010000001">
    <property type="protein sequence ID" value="MBT9432064.1"/>
    <property type="molecule type" value="Genomic_DNA"/>
</dbReference>
<dbReference type="Gene3D" id="3.90.1150.10">
    <property type="entry name" value="Aspartate Aminotransferase, domain 1"/>
    <property type="match status" value="1"/>
</dbReference>
<dbReference type="Proteomes" id="UP000811282">
    <property type="component" value="Unassembled WGS sequence"/>
</dbReference>
<name>A0ABS5YAR5_9GAMM</name>
<dbReference type="Gene3D" id="3.40.640.10">
    <property type="entry name" value="Type I PLP-dependent aspartate aminotransferase-like (Major domain)"/>
    <property type="match status" value="1"/>
</dbReference>
<organism evidence="1 2">
    <name type="scientific">Candidatus Sodalis endolongispinus</name>
    <dbReference type="NCBI Taxonomy" id="2812662"/>
    <lineage>
        <taxon>Bacteria</taxon>
        <taxon>Pseudomonadati</taxon>
        <taxon>Pseudomonadota</taxon>
        <taxon>Gammaproteobacteria</taxon>
        <taxon>Enterobacterales</taxon>
        <taxon>Bruguierivoracaceae</taxon>
        <taxon>Sodalis</taxon>
    </lineage>
</organism>
<reference evidence="1 2" key="1">
    <citation type="journal article" date="2021" name="Genome Biol. Evol.">
        <title>The evolution of interdependence in a four-way mealybug symbiosis.</title>
        <authorList>
            <person name="Garber A.I."/>
            <person name="Kupper M."/>
            <person name="Laetsch D.R."/>
            <person name="Weldon S.R."/>
            <person name="Ladinsky M.S."/>
            <person name="Bjorkman P.J."/>
            <person name="McCutcheon J.P."/>
        </authorList>
    </citation>
    <scope>NUCLEOTIDE SEQUENCE [LARGE SCALE GENOMIC DNA]</scope>
    <source>
        <strain evidence="1">SOD</strain>
    </source>
</reference>
<keyword evidence="2" id="KW-1185">Reference proteome</keyword>
<gene>
    <name evidence="1" type="ORF">JZM24_07900</name>
</gene>
<dbReference type="InterPro" id="IPR015422">
    <property type="entry name" value="PyrdxlP-dep_Trfase_small"/>
</dbReference>
<protein>
    <recommendedName>
        <fullName evidence="3">Glycine C-acetyltransferase</fullName>
    </recommendedName>
</protein>